<dbReference type="InterPro" id="IPR017438">
    <property type="entry name" value="ATP-NAD_kinase_N"/>
</dbReference>
<feature type="compositionally biased region" description="Low complexity" evidence="7">
    <location>
        <begin position="41"/>
        <end position="52"/>
    </location>
</feature>
<evidence type="ECO:0000256" key="1">
    <source>
        <dbReference type="ARBA" id="ARBA00010995"/>
    </source>
</evidence>
<keyword evidence="5" id="KW-0521">NADP</keyword>
<dbReference type="GO" id="GO:0006741">
    <property type="term" value="P:NADP+ biosynthetic process"/>
    <property type="evidence" value="ECO:0007669"/>
    <property type="project" value="InterPro"/>
</dbReference>
<dbReference type="GO" id="GO:0003951">
    <property type="term" value="F:NAD+ kinase activity"/>
    <property type="evidence" value="ECO:0007669"/>
    <property type="project" value="UniProtKB-EC"/>
</dbReference>
<sequence length="616" mass="68497">MAYLSDVDLATLHKSRLEERVQYRLSSLWTHDTEPNRERSSLTAASPTQTASSTAMFGEMATLRATTTQALDVSGGTTVDRATPAVPHPRTSDIVNNNVVANRCLQESSSSGLASRSASIVRAGSFEQKLAQMERPFLHHHHHHHHQQQQQQYNYNGHVIRPRIRSSNSMSSSSSTTSNYHHQQHHGSVSSSGGKHVEWSDDDHLHDDGYFSSDTRRRRSGTWPRTRSLNAPSPFQQFGPCGRIMKNSAMVMQIQDPASQRLTWYKPPLAVLVIKKVRDSKVLQPFVQLVEWLIHEKHMVVWVEAAILDDALLTGDKRFTKLQDKLITFKDGRDDLTDKIDFIICLGGDGTLLYASLLFQKSVPPVMAFHLGSLGFLTPFQFDNFQEQVTNVLEGHAALTLRSRLRCIIVRKDKTEQEISTFKSSQDPSTNILVLNEVVIDRGLSSYLSNIDLFLDGKHITSVQGDGLIVSTPTGSTAYSAAAGASMIHPSVPAILVTPICPHSLSFRPIVLPAGVELKIAISPDSRNSSWVSFDGRNRQELLHGDSLHVTTSIYPVPSICAQDQIADWFDSLAECLHWNVRKRQKCLDELSDLTGSGTEDSAIDDIVHGMENLEN</sequence>
<evidence type="ECO:0000256" key="7">
    <source>
        <dbReference type="SAM" id="MobiDB-lite"/>
    </source>
</evidence>
<evidence type="ECO:0000256" key="6">
    <source>
        <dbReference type="ARBA" id="ARBA00023027"/>
    </source>
</evidence>
<organism evidence="8 9">
    <name type="scientific">Anopheles farauti</name>
    <dbReference type="NCBI Taxonomy" id="69004"/>
    <lineage>
        <taxon>Eukaryota</taxon>
        <taxon>Metazoa</taxon>
        <taxon>Ecdysozoa</taxon>
        <taxon>Arthropoda</taxon>
        <taxon>Hexapoda</taxon>
        <taxon>Insecta</taxon>
        <taxon>Pterygota</taxon>
        <taxon>Neoptera</taxon>
        <taxon>Endopterygota</taxon>
        <taxon>Diptera</taxon>
        <taxon>Nematocera</taxon>
        <taxon>Culicoidea</taxon>
        <taxon>Culicidae</taxon>
        <taxon>Anophelinae</taxon>
        <taxon>Anopheles</taxon>
    </lineage>
</organism>
<dbReference type="InterPro" id="IPR016064">
    <property type="entry name" value="NAD/diacylglycerol_kinase_sf"/>
</dbReference>
<evidence type="ECO:0000256" key="2">
    <source>
        <dbReference type="ARBA" id="ARBA00012120"/>
    </source>
</evidence>
<dbReference type="EC" id="2.7.1.23" evidence="2"/>
<dbReference type="PANTHER" id="PTHR20275:SF0">
    <property type="entry name" value="NAD KINASE"/>
    <property type="match status" value="1"/>
</dbReference>
<dbReference type="FunFam" id="2.60.200.30:FF:000003">
    <property type="entry name" value="NAD kinase b"/>
    <property type="match status" value="1"/>
</dbReference>
<comment type="similarity">
    <text evidence="1">Belongs to the NAD kinase family.</text>
</comment>
<feature type="region of interest" description="Disordered" evidence="7">
    <location>
        <begin position="165"/>
        <end position="236"/>
    </location>
</feature>
<keyword evidence="6" id="KW-0520">NAD</keyword>
<dbReference type="GO" id="GO:0019674">
    <property type="term" value="P:NAD+ metabolic process"/>
    <property type="evidence" value="ECO:0007669"/>
    <property type="project" value="InterPro"/>
</dbReference>
<dbReference type="Pfam" id="PF20143">
    <property type="entry name" value="NAD_kinase_C"/>
    <property type="match status" value="1"/>
</dbReference>
<dbReference type="Gene3D" id="3.40.50.10330">
    <property type="entry name" value="Probable inorganic polyphosphate/atp-NAD kinase, domain 1"/>
    <property type="match status" value="1"/>
</dbReference>
<accession>A0A9I3GIP3</accession>
<reference evidence="8" key="2">
    <citation type="submission" date="2023-03" db="UniProtKB">
        <authorList>
            <consortium name="EnsemblMetazoa"/>
        </authorList>
    </citation>
    <scope>IDENTIFICATION</scope>
    <source>
        <strain evidence="8">FAR1</strain>
    </source>
</reference>
<evidence type="ECO:0000313" key="8">
    <source>
        <dbReference type="EnsemblMetazoa" id="AFAF021926-PA"/>
    </source>
</evidence>
<keyword evidence="3" id="KW-0808">Transferase</keyword>
<dbReference type="FunFam" id="3.40.50.10330:FF:000013">
    <property type="entry name" value="NAD kinase isoform X1"/>
    <property type="match status" value="1"/>
</dbReference>
<evidence type="ECO:0000256" key="5">
    <source>
        <dbReference type="ARBA" id="ARBA00022857"/>
    </source>
</evidence>
<dbReference type="PANTHER" id="PTHR20275">
    <property type="entry name" value="NAD KINASE"/>
    <property type="match status" value="1"/>
</dbReference>
<dbReference type="SUPFAM" id="SSF111331">
    <property type="entry name" value="NAD kinase/diacylglycerol kinase-like"/>
    <property type="match status" value="1"/>
</dbReference>
<evidence type="ECO:0000256" key="3">
    <source>
        <dbReference type="ARBA" id="ARBA00022679"/>
    </source>
</evidence>
<dbReference type="Proteomes" id="UP000075886">
    <property type="component" value="Unassembled WGS sequence"/>
</dbReference>
<dbReference type="InterPro" id="IPR017437">
    <property type="entry name" value="ATP-NAD_kinase_PpnK-typ_C"/>
</dbReference>
<dbReference type="AlphaFoldDB" id="A0A9I3GIP3"/>
<name>A0A9I3GIP3_9DIPT</name>
<dbReference type="EnsemblMetazoa" id="AFAF021926-RA">
    <property type="protein sequence ID" value="AFAF021926-PA"/>
    <property type="gene ID" value="AFAF021926"/>
</dbReference>
<dbReference type="HAMAP" id="MF_00361">
    <property type="entry name" value="NAD_kinase"/>
    <property type="match status" value="1"/>
</dbReference>
<evidence type="ECO:0000256" key="4">
    <source>
        <dbReference type="ARBA" id="ARBA00022777"/>
    </source>
</evidence>
<feature type="compositionally biased region" description="Low complexity" evidence="7">
    <location>
        <begin position="166"/>
        <end position="194"/>
    </location>
</feature>
<protein>
    <recommendedName>
        <fullName evidence="2">NAD(+) kinase</fullName>
        <ecNumber evidence="2">2.7.1.23</ecNumber>
    </recommendedName>
</protein>
<keyword evidence="4" id="KW-0418">Kinase</keyword>
<reference evidence="9" key="1">
    <citation type="submission" date="2014-01" db="EMBL/GenBank/DDBJ databases">
        <title>The Genome Sequence of Anopheles farauti FAR1 (V2).</title>
        <authorList>
            <consortium name="The Broad Institute Genomics Platform"/>
            <person name="Neafsey D.E."/>
            <person name="Besansky N."/>
            <person name="Howell P."/>
            <person name="Walton C."/>
            <person name="Young S.K."/>
            <person name="Zeng Q."/>
            <person name="Gargeya S."/>
            <person name="Fitzgerald M."/>
            <person name="Haas B."/>
            <person name="Abouelleil A."/>
            <person name="Allen A.W."/>
            <person name="Alvarado L."/>
            <person name="Arachchi H.M."/>
            <person name="Berlin A.M."/>
            <person name="Chapman S.B."/>
            <person name="Gainer-Dewar J."/>
            <person name="Goldberg J."/>
            <person name="Griggs A."/>
            <person name="Gujja S."/>
            <person name="Hansen M."/>
            <person name="Howarth C."/>
            <person name="Imamovic A."/>
            <person name="Ireland A."/>
            <person name="Larimer J."/>
            <person name="McCowan C."/>
            <person name="Murphy C."/>
            <person name="Pearson M."/>
            <person name="Poon T.W."/>
            <person name="Priest M."/>
            <person name="Roberts A."/>
            <person name="Saif S."/>
            <person name="Shea T."/>
            <person name="Sisk P."/>
            <person name="Sykes S."/>
            <person name="Wortman J."/>
            <person name="Nusbaum C."/>
            <person name="Birren B."/>
        </authorList>
    </citation>
    <scope>NUCLEOTIDE SEQUENCE [LARGE SCALE GENOMIC DNA]</scope>
    <source>
        <strain evidence="9">FAR1</strain>
    </source>
</reference>
<keyword evidence="9" id="KW-1185">Reference proteome</keyword>
<dbReference type="Pfam" id="PF01513">
    <property type="entry name" value="NAD_kinase"/>
    <property type="match status" value="1"/>
</dbReference>
<dbReference type="InterPro" id="IPR002504">
    <property type="entry name" value="NADK"/>
</dbReference>
<proteinExistence type="inferred from homology"/>
<evidence type="ECO:0000313" key="9">
    <source>
        <dbReference type="Proteomes" id="UP000075886"/>
    </source>
</evidence>
<dbReference type="EMBL" id="AXCN02001739">
    <property type="status" value="NOT_ANNOTATED_CDS"/>
    <property type="molecule type" value="Genomic_DNA"/>
</dbReference>
<dbReference type="Gene3D" id="2.60.200.30">
    <property type="entry name" value="Probable inorganic polyphosphate/atp-NAD kinase, domain 2"/>
    <property type="match status" value="1"/>
</dbReference>
<feature type="region of interest" description="Disordered" evidence="7">
    <location>
        <begin position="33"/>
        <end position="52"/>
    </location>
</feature>
<feature type="compositionally biased region" description="Basic and acidic residues" evidence="7">
    <location>
        <begin position="195"/>
        <end position="209"/>
    </location>
</feature>